<dbReference type="GO" id="GO:0006355">
    <property type="term" value="P:regulation of DNA-templated transcription"/>
    <property type="evidence" value="ECO:0007669"/>
    <property type="project" value="TreeGrafter"/>
</dbReference>
<gene>
    <name evidence="8" type="ORF">PUN28_001820</name>
</gene>
<comment type="caution">
    <text evidence="8">The sequence shown here is derived from an EMBL/GenBank/DDBJ whole genome shotgun (WGS) entry which is preliminary data.</text>
</comment>
<evidence type="ECO:0000256" key="5">
    <source>
        <dbReference type="SAM" id="Coils"/>
    </source>
</evidence>
<accession>A0AAW2GRB0</accession>
<evidence type="ECO:0000313" key="8">
    <source>
        <dbReference type="EMBL" id="KAL0129827.1"/>
    </source>
</evidence>
<sequence length="1477" mass="169401">MEESANTSVQNDIDAPTSSVSFIKSSKKCNLSFSINFDFNDINSENSTDSENADLQIDISEVNNYEPSSKHKREAVEESSMLNEMEEEIERQLDAKAAKTNLTASNVKHILKHVIPYEHLMTMVQKWLQDAENDVNIGPKLTRAKAKKLAAAKVSMLWPITTAQKTSSEVQALIQEELSEDSSDEEYNPEHDKQSDDDREAENTANSDIEAQLSMSSNNSNIASSEQQVLSDIQYDSEGIFKIPAIPHIATEEESIGQRTRSKLSLSETSLQEIEQAFIPPDLTADMTEDWDCELDEDWDNFLKEFTQPLTQDLAIEDDPEADPEYNILEDEETDLLDKEELRTDRAVEVPRKEQYDLIAELLELTPMFSTQEQEVESLKRRKILDNTTPPIENNSINCSLAHLLPVLAESEMPKLVNPEQRLLLGTQLQQHIQLMAQHFVMTYMHPKYHSLAKLCKQNLNSLRYLNNEPNSAFNGKNLEAALKLVSTWENKFNDTKFYANFKKYTTNDNEKRYRANKWRRTITESEQFFPELEELFVESKALMYPQLLPWIPFRNKAKFAKSTYSNSEETLIALGIEQFLPFVMSKSKQFHTKRMQLFDAAQLVAHYMLPCRDAKAMCHHILRRRISKNENPIKHYFEKGYAPKVIHYIVNENKLKAPKDQPKELLPPRWQVYLEKEHKHNLTKNKFTFDSYNNLSLEKEGININSIIKSYPSIPNNHLLRNPIVNMLPKILPATLLPKTSSKIDNDVNDEITDNEIEKAEIPKKKTGLYKERTNILEANTLDAKLMQTEKLSDKNDTQLNAVLTTNPKVSKESSHISSELPQVRKTTPRLAKTRSAQNMKLMAQALGSKTSSNCSTLKSKEKDSIDKNADEHCSASKIDNEEEIAELMLASSTIIKDSVSRKKAKQTRELEIIKRLLKSENPLTEEEREAKFAASFLQKLHLTLESNNPETFKAVIKLYLDYSEKLENINHIVTDSFVSDGSEDMSPTKQIQYNAIEKDILTVQLYQEICKKLQDYPEICTDFLLFLKPHQAAMIGKSMEYMMLQKMNDFVHVAQIYFAKQPSRIAKMMQAITQLSSDPQTTLENVYAVMSSVFKGHPLVMDMFLQVLPVAKPPESLFAPHMFENMTCPLGPYDKNTTYTENASELYENIDLPTATYQEDPYGGENCKCDCHNNDEGNLKNNSEHCISCGTRFLNGRIYLQTPEGLRPAKITFPGEDQEKFENIARISLKIADKAIPPISPKKRRKSSKNDSTHEDICQKQCTTKQYSPLKDNEDNEKAKSKRNVKFTTLKAEERKIMKRIGTIDHAIADKRMRISPCKNKREKKTEESDTSLEQNELDVTKLENTIEFTETETNSYTQLSMQDNSLNSEIITKAQIPSSISNNTGHNSIYFILIGYKDIETTITTTPLEDDMELKSDSVNKPWTRQEDMILLQSIKKEYSEHSFLLISEKLENRTVDQVKKRCQTLLSLLQKMM</sequence>
<dbReference type="PANTHER" id="PTHR16088">
    <property type="entry name" value="YY1 ASSOCIATED PROTEIN-RELATED"/>
    <property type="match status" value="1"/>
</dbReference>
<protein>
    <recommendedName>
        <fullName evidence="7">Myb-like domain-containing protein</fullName>
    </recommendedName>
</protein>
<dbReference type="SMART" id="SM00717">
    <property type="entry name" value="SANT"/>
    <property type="match status" value="1"/>
</dbReference>
<keyword evidence="9" id="KW-1185">Reference proteome</keyword>
<keyword evidence="2" id="KW-0805">Transcription regulation</keyword>
<feature type="region of interest" description="Disordered" evidence="6">
    <location>
        <begin position="178"/>
        <end position="205"/>
    </location>
</feature>
<evidence type="ECO:0000259" key="7">
    <source>
        <dbReference type="PROSITE" id="PS50090"/>
    </source>
</evidence>
<dbReference type="Gene3D" id="1.10.10.60">
    <property type="entry name" value="Homeodomain-like"/>
    <property type="match status" value="1"/>
</dbReference>
<feature type="region of interest" description="Disordered" evidence="6">
    <location>
        <begin position="1237"/>
        <end position="1260"/>
    </location>
</feature>
<evidence type="ECO:0000256" key="3">
    <source>
        <dbReference type="ARBA" id="ARBA00023163"/>
    </source>
</evidence>
<keyword evidence="3" id="KW-0804">Transcription</keyword>
<dbReference type="InterPro" id="IPR009057">
    <property type="entry name" value="Homeodomain-like_sf"/>
</dbReference>
<evidence type="ECO:0000256" key="6">
    <source>
        <dbReference type="SAM" id="MobiDB-lite"/>
    </source>
</evidence>
<dbReference type="PROSITE" id="PS50090">
    <property type="entry name" value="MYB_LIKE"/>
    <property type="match status" value="1"/>
</dbReference>
<keyword evidence="5" id="KW-0175">Coiled coil</keyword>
<dbReference type="SUPFAM" id="SSF46689">
    <property type="entry name" value="Homeodomain-like"/>
    <property type="match status" value="1"/>
</dbReference>
<reference evidence="8 9" key="1">
    <citation type="submission" date="2023-03" db="EMBL/GenBank/DDBJ databases">
        <title>High recombination rates correlate with genetic variation in Cardiocondyla obscurior ants.</title>
        <authorList>
            <person name="Errbii M."/>
        </authorList>
    </citation>
    <scope>NUCLEOTIDE SEQUENCE [LARGE SCALE GENOMIC DNA]</scope>
    <source>
        <strain evidence="8">Alpha-2009</strain>
        <tissue evidence="8">Whole body</tissue>
    </source>
</reference>
<dbReference type="GO" id="GO:0003712">
    <property type="term" value="F:transcription coregulator activity"/>
    <property type="evidence" value="ECO:0007669"/>
    <property type="project" value="TreeGrafter"/>
</dbReference>
<evidence type="ECO:0000313" key="9">
    <source>
        <dbReference type="Proteomes" id="UP001430953"/>
    </source>
</evidence>
<feature type="region of interest" description="Disordered" evidence="6">
    <location>
        <begin position="809"/>
        <end position="832"/>
    </location>
</feature>
<keyword evidence="4" id="KW-0539">Nucleus</keyword>
<feature type="compositionally biased region" description="Acidic residues" evidence="6">
    <location>
        <begin position="178"/>
        <end position="187"/>
    </location>
</feature>
<evidence type="ECO:0000256" key="4">
    <source>
        <dbReference type="ARBA" id="ARBA00023242"/>
    </source>
</evidence>
<proteinExistence type="predicted"/>
<dbReference type="EMBL" id="JADYXP020000002">
    <property type="protein sequence ID" value="KAL0129827.1"/>
    <property type="molecule type" value="Genomic_DNA"/>
</dbReference>
<dbReference type="InterPro" id="IPR052435">
    <property type="entry name" value="YY1-Transcr_Regul"/>
</dbReference>
<evidence type="ECO:0000256" key="1">
    <source>
        <dbReference type="ARBA" id="ARBA00004123"/>
    </source>
</evidence>
<feature type="domain" description="Myb-like" evidence="7">
    <location>
        <begin position="1418"/>
        <end position="1470"/>
    </location>
</feature>
<evidence type="ECO:0000256" key="2">
    <source>
        <dbReference type="ARBA" id="ARBA00023015"/>
    </source>
</evidence>
<dbReference type="InterPro" id="IPR001005">
    <property type="entry name" value="SANT/Myb"/>
</dbReference>
<dbReference type="CDD" id="cd00167">
    <property type="entry name" value="SANT"/>
    <property type="match status" value="1"/>
</dbReference>
<name>A0AAW2GRB0_9HYME</name>
<dbReference type="GO" id="GO:0005634">
    <property type="term" value="C:nucleus"/>
    <property type="evidence" value="ECO:0007669"/>
    <property type="project" value="UniProtKB-SubCell"/>
</dbReference>
<dbReference type="PANTHER" id="PTHR16088:SF3">
    <property type="entry name" value="GON-4-LIKE PROTEIN"/>
    <property type="match status" value="1"/>
</dbReference>
<comment type="subcellular location">
    <subcellularLocation>
        <location evidence="1">Nucleus</location>
    </subcellularLocation>
</comment>
<feature type="compositionally biased region" description="Basic and acidic residues" evidence="6">
    <location>
        <begin position="1250"/>
        <end position="1260"/>
    </location>
</feature>
<feature type="coiled-coil region" evidence="5">
    <location>
        <begin position="68"/>
        <end position="102"/>
    </location>
</feature>
<organism evidence="8 9">
    <name type="scientific">Cardiocondyla obscurior</name>
    <dbReference type="NCBI Taxonomy" id="286306"/>
    <lineage>
        <taxon>Eukaryota</taxon>
        <taxon>Metazoa</taxon>
        <taxon>Ecdysozoa</taxon>
        <taxon>Arthropoda</taxon>
        <taxon>Hexapoda</taxon>
        <taxon>Insecta</taxon>
        <taxon>Pterygota</taxon>
        <taxon>Neoptera</taxon>
        <taxon>Endopterygota</taxon>
        <taxon>Hymenoptera</taxon>
        <taxon>Apocrita</taxon>
        <taxon>Aculeata</taxon>
        <taxon>Formicoidea</taxon>
        <taxon>Formicidae</taxon>
        <taxon>Myrmicinae</taxon>
        <taxon>Cardiocondyla</taxon>
    </lineage>
</organism>
<dbReference type="Proteomes" id="UP001430953">
    <property type="component" value="Unassembled WGS sequence"/>
</dbReference>